<protein>
    <submittedName>
        <fullName evidence="6">No apical meristem (NAM) protein</fullName>
    </submittedName>
</protein>
<evidence type="ECO:0000256" key="2">
    <source>
        <dbReference type="ARBA" id="ARBA00023125"/>
    </source>
</evidence>
<evidence type="ECO:0000259" key="5">
    <source>
        <dbReference type="PROSITE" id="PS51005"/>
    </source>
</evidence>
<organism evidence="6 7">
    <name type="scientific">Corchorus olitorius</name>
    <dbReference type="NCBI Taxonomy" id="93759"/>
    <lineage>
        <taxon>Eukaryota</taxon>
        <taxon>Viridiplantae</taxon>
        <taxon>Streptophyta</taxon>
        <taxon>Embryophyta</taxon>
        <taxon>Tracheophyta</taxon>
        <taxon>Spermatophyta</taxon>
        <taxon>Magnoliopsida</taxon>
        <taxon>eudicotyledons</taxon>
        <taxon>Gunneridae</taxon>
        <taxon>Pentapetalae</taxon>
        <taxon>rosids</taxon>
        <taxon>malvids</taxon>
        <taxon>Malvales</taxon>
        <taxon>Malvaceae</taxon>
        <taxon>Grewioideae</taxon>
        <taxon>Apeibeae</taxon>
        <taxon>Corchorus</taxon>
    </lineage>
</organism>
<dbReference type="PANTHER" id="PTHR31719:SF164">
    <property type="entry name" value="NAC DOMAIN-CONTAINING PROTEIN"/>
    <property type="match status" value="1"/>
</dbReference>
<dbReference type="EMBL" id="AWUE01020037">
    <property type="protein sequence ID" value="OMO70120.1"/>
    <property type="molecule type" value="Genomic_DNA"/>
</dbReference>
<dbReference type="GO" id="GO:0006355">
    <property type="term" value="P:regulation of DNA-templated transcription"/>
    <property type="evidence" value="ECO:0007669"/>
    <property type="project" value="InterPro"/>
</dbReference>
<proteinExistence type="predicted"/>
<name>A0A1R3HIH0_9ROSI</name>
<reference evidence="7" key="1">
    <citation type="submission" date="2013-09" db="EMBL/GenBank/DDBJ databases">
        <title>Corchorus olitorius genome sequencing.</title>
        <authorList>
            <person name="Alam M."/>
            <person name="Haque M.S."/>
            <person name="Islam M.S."/>
            <person name="Emdad E.M."/>
            <person name="Islam M.M."/>
            <person name="Ahmed B."/>
            <person name="Halim A."/>
            <person name="Hossen Q.M.M."/>
            <person name="Hossain M.Z."/>
            <person name="Ahmed R."/>
            <person name="Khan M.M."/>
            <person name="Islam R."/>
            <person name="Rashid M.M."/>
            <person name="Khan S.A."/>
            <person name="Rahman M.S."/>
            <person name="Alam M."/>
            <person name="Yahiya A.S."/>
            <person name="Khan M.S."/>
            <person name="Azam M.S."/>
            <person name="Haque T."/>
            <person name="Lashkar M.Z.H."/>
            <person name="Akhand A.I."/>
            <person name="Morshed G."/>
            <person name="Roy S."/>
            <person name="Uddin K.S."/>
            <person name="Rabeya T."/>
            <person name="Hossain A.S."/>
            <person name="Chowdhury A."/>
            <person name="Snigdha A.R."/>
            <person name="Mortoza M.S."/>
            <person name="Matin S.A."/>
            <person name="Hoque S.M.E."/>
            <person name="Islam M.K."/>
            <person name="Roy D.K."/>
            <person name="Haider R."/>
            <person name="Moosa M.M."/>
            <person name="Elias S.M."/>
            <person name="Hasan A.M."/>
            <person name="Jahan S."/>
            <person name="Shafiuddin M."/>
            <person name="Mahmood N."/>
            <person name="Shommy N.S."/>
        </authorList>
    </citation>
    <scope>NUCLEOTIDE SEQUENCE [LARGE SCALE GENOMIC DNA]</scope>
    <source>
        <strain evidence="7">cv. O-4</strain>
    </source>
</reference>
<dbReference type="InterPro" id="IPR003441">
    <property type="entry name" value="NAC-dom"/>
</dbReference>
<dbReference type="SUPFAM" id="SSF101941">
    <property type="entry name" value="NAC domain"/>
    <property type="match status" value="1"/>
</dbReference>
<sequence>MGFRFRPTKEEILIYYLRPAIKREPLPGDVMMKIEIYGDRKEPWNLFDKDSSDTFWVFTMLKKKNDSMIDRVAGCGSWVNQGLCKKINDSGGKLLGFDKYFTFNCRNKCCGRGNKNINGNWTMHEYSFADEGLSEYVICEIKNNIGACSNKKRKGGGGHIADVDDVNGGSSMPVTKKVCVEVEQNNHNFGELLGHQENNNNPIFMDRTQSQTNSCSPQQPDPEFNNGSVCPANACDWKEFSFELEDLLSGPATDMENQMNFGGNNNPIFMDRTQSQTMVINSCSPQQGDGDEAFGQPHEFTNNASVSFTVNDNIEAVNLEASADACDYWNKLLFSELEDFSDLGDLLNECT</sequence>
<dbReference type="Gene3D" id="2.170.150.80">
    <property type="entry name" value="NAC domain"/>
    <property type="match status" value="1"/>
</dbReference>
<evidence type="ECO:0000256" key="4">
    <source>
        <dbReference type="ARBA" id="ARBA00023242"/>
    </source>
</evidence>
<keyword evidence="2" id="KW-0238">DNA-binding</keyword>
<dbReference type="STRING" id="93759.A0A1R3HIH0"/>
<evidence type="ECO:0000256" key="3">
    <source>
        <dbReference type="ARBA" id="ARBA00023163"/>
    </source>
</evidence>
<comment type="caution">
    <text evidence="6">The sequence shown here is derived from an EMBL/GenBank/DDBJ whole genome shotgun (WGS) entry which is preliminary data.</text>
</comment>
<keyword evidence="1" id="KW-0805">Transcription regulation</keyword>
<dbReference type="PROSITE" id="PS51005">
    <property type="entry name" value="NAC"/>
    <property type="match status" value="1"/>
</dbReference>
<dbReference type="InterPro" id="IPR036093">
    <property type="entry name" value="NAC_dom_sf"/>
</dbReference>
<dbReference type="OrthoDB" id="932225at2759"/>
<dbReference type="Proteomes" id="UP000187203">
    <property type="component" value="Unassembled WGS sequence"/>
</dbReference>
<feature type="domain" description="NAC" evidence="5">
    <location>
        <begin position="1"/>
        <end position="144"/>
    </location>
</feature>
<dbReference type="Pfam" id="PF02365">
    <property type="entry name" value="NAM"/>
    <property type="match status" value="1"/>
</dbReference>
<accession>A0A1R3HIH0</accession>
<dbReference type="GO" id="GO:0003677">
    <property type="term" value="F:DNA binding"/>
    <property type="evidence" value="ECO:0007669"/>
    <property type="project" value="UniProtKB-KW"/>
</dbReference>
<keyword evidence="7" id="KW-1185">Reference proteome</keyword>
<keyword evidence="3" id="KW-0804">Transcription</keyword>
<evidence type="ECO:0000313" key="7">
    <source>
        <dbReference type="Proteomes" id="UP000187203"/>
    </source>
</evidence>
<evidence type="ECO:0000256" key="1">
    <source>
        <dbReference type="ARBA" id="ARBA00023015"/>
    </source>
</evidence>
<dbReference type="AlphaFoldDB" id="A0A1R3HIH0"/>
<gene>
    <name evidence="6" type="ORF">COLO4_28749</name>
</gene>
<keyword evidence="4" id="KW-0539">Nucleus</keyword>
<evidence type="ECO:0000313" key="6">
    <source>
        <dbReference type="EMBL" id="OMO70120.1"/>
    </source>
</evidence>
<dbReference type="GO" id="GO:0048731">
    <property type="term" value="P:system development"/>
    <property type="evidence" value="ECO:0007669"/>
    <property type="project" value="TreeGrafter"/>
</dbReference>
<dbReference type="PANTHER" id="PTHR31719">
    <property type="entry name" value="NAC TRANSCRIPTION FACTOR 56"/>
    <property type="match status" value="1"/>
</dbReference>